<dbReference type="Proteomes" id="UP001732700">
    <property type="component" value="Chromosome 4C"/>
</dbReference>
<organism evidence="1 2">
    <name type="scientific">Avena sativa</name>
    <name type="common">Oat</name>
    <dbReference type="NCBI Taxonomy" id="4498"/>
    <lineage>
        <taxon>Eukaryota</taxon>
        <taxon>Viridiplantae</taxon>
        <taxon>Streptophyta</taxon>
        <taxon>Embryophyta</taxon>
        <taxon>Tracheophyta</taxon>
        <taxon>Spermatophyta</taxon>
        <taxon>Magnoliopsida</taxon>
        <taxon>Liliopsida</taxon>
        <taxon>Poales</taxon>
        <taxon>Poaceae</taxon>
        <taxon>BOP clade</taxon>
        <taxon>Pooideae</taxon>
        <taxon>Poodae</taxon>
        <taxon>Poeae</taxon>
        <taxon>Poeae Chloroplast Group 1 (Aveneae type)</taxon>
        <taxon>Aveninae</taxon>
        <taxon>Avena</taxon>
    </lineage>
</organism>
<proteinExistence type="predicted"/>
<name>A0ACD5WVR6_AVESA</name>
<protein>
    <submittedName>
        <fullName evidence="1">Uncharacterized protein</fullName>
    </submittedName>
</protein>
<accession>A0ACD5WVR6</accession>
<reference evidence="1" key="2">
    <citation type="submission" date="2025-09" db="UniProtKB">
        <authorList>
            <consortium name="EnsemblPlants"/>
        </authorList>
    </citation>
    <scope>IDENTIFICATION</scope>
</reference>
<dbReference type="EnsemblPlants" id="AVESA.00010b.r2.4CG1272960.2">
    <property type="protein sequence ID" value="AVESA.00010b.r2.4CG1272960.2.CDS"/>
    <property type="gene ID" value="AVESA.00010b.r2.4CG1272960"/>
</dbReference>
<keyword evidence="2" id="KW-1185">Reference proteome</keyword>
<reference evidence="1" key="1">
    <citation type="submission" date="2021-05" db="EMBL/GenBank/DDBJ databases">
        <authorList>
            <person name="Scholz U."/>
            <person name="Mascher M."/>
            <person name="Fiebig A."/>
        </authorList>
    </citation>
    <scope>NUCLEOTIDE SEQUENCE [LARGE SCALE GENOMIC DNA]</scope>
</reference>
<sequence length="471" mass="52498">MDFELGLLPPAAKHRPSAPTTITDISDDLLREIFLLLPSLPSLVRAAVACRIFLHAVRSSPAFRRRFQAKHPPQLLGFFNDPRGNEIPSFNPLRNRSDLDHTAAVRGADFYLTRLPEDSCNPSLGWEIASCHSGYLVLVNRTTPKIGAYNPFTQAMDLFPQPPDQIAAYFPEPPEEIVLSLKDFSPFLEFHIVISEEDQGMFRMVSVQHRNTQRQVQACIAVFSSATREWKVSPWVETPTPLQPEDDGEEMLFEAGMQSNGFVYWKHTSQAYVLVLNIATLQFSGLDLPLFLGEVDSELFILGHTKDGKLCMVAADDSNAKIGTLDVWFWTADDHGVEKWMLQDTYPLSTFLDVTKSSTEDHATLKVEGLVDGFVYLSIKYDVHTQSLLSLCLETGKLSKLFDDTYATPAHPYIMAWPSSLVYNKANPCLKIQKDSQTKISGDSVADVGPVGTKESSSALVVSSQAYKSEI</sequence>
<evidence type="ECO:0000313" key="2">
    <source>
        <dbReference type="Proteomes" id="UP001732700"/>
    </source>
</evidence>
<evidence type="ECO:0000313" key="1">
    <source>
        <dbReference type="EnsemblPlants" id="AVESA.00010b.r2.4CG1272960.2.CDS"/>
    </source>
</evidence>